<dbReference type="Pfam" id="PF00078">
    <property type="entry name" value="RVT_1"/>
    <property type="match status" value="1"/>
</dbReference>
<dbReference type="PANTHER" id="PTHR47027">
    <property type="entry name" value="REVERSE TRANSCRIPTASE DOMAIN-CONTAINING PROTEIN"/>
    <property type="match status" value="1"/>
</dbReference>
<dbReference type="PANTHER" id="PTHR47027:SF20">
    <property type="entry name" value="REVERSE TRANSCRIPTASE-LIKE PROTEIN WITH RNA-DIRECTED DNA POLYMERASE DOMAIN"/>
    <property type="match status" value="1"/>
</dbReference>
<reference evidence="3" key="1">
    <citation type="submission" date="2017-02" db="UniProtKB">
        <authorList>
            <consortium name="WormBaseParasite"/>
        </authorList>
    </citation>
    <scope>IDENTIFICATION</scope>
</reference>
<feature type="domain" description="Reverse transcriptase" evidence="1">
    <location>
        <begin position="282"/>
        <end position="532"/>
    </location>
</feature>
<dbReference type="SUPFAM" id="SSF56219">
    <property type="entry name" value="DNase I-like"/>
    <property type="match status" value="1"/>
</dbReference>
<accession>A0A0N5B5F1</accession>
<evidence type="ECO:0000313" key="2">
    <source>
        <dbReference type="Proteomes" id="UP000046392"/>
    </source>
</evidence>
<sequence length="557" mass="65075">MVTGEPISKVRINFNFKNVQTMRLNSDLKALTDEITNTNMMILGICETKRNKEETFVLDDLYHCYMGKADKRIGGMGFIIRKEFAKYIKFVEFQEARLGKILFKIGRKTILYTIGYAPTSQYTLDERESFFDKLLQFTKTPADFKIVAGDLNCKLQGIDKTKYGSKYYELKYEDKSENDLVNKFSAISGFNIVNTKFVERRNRRWTWCSPNKKTFQEIDYFLVSNLKHVINFNVLNWKVFNVRSDHRCIEIGVLVENIRNKFKKKKPCNVHILKGGYDSDHSFLDFNSKTSIETDYENKLLEERRALKNNLINTAIINKALRLSIDKDLDLYKLQKLTVLKNCSRKRLLKSGLFKKNRISIDNDTIKQFYTSLYAKKLNLRRTVRNTNELQPILKEEISEAGVKQGDALSPTLFCIALNRALRKANLERFGERYGNTCIPYLGFAEDLVLIAPSIHKAQKMLEELTYQTSQLGMKINQKKTQFMARIVKRKWVKGRGGKRVKKLEFTEDPVIKLNGEMLEKVEIYRYLGQIVSIKLKDYNSNELRERIKKETITVMN</sequence>
<dbReference type="InterPro" id="IPR036691">
    <property type="entry name" value="Endo/exonu/phosph_ase_sf"/>
</dbReference>
<organism evidence="2 3">
    <name type="scientific">Strongyloides papillosus</name>
    <name type="common">Intestinal threadworm</name>
    <dbReference type="NCBI Taxonomy" id="174720"/>
    <lineage>
        <taxon>Eukaryota</taxon>
        <taxon>Metazoa</taxon>
        <taxon>Ecdysozoa</taxon>
        <taxon>Nematoda</taxon>
        <taxon>Chromadorea</taxon>
        <taxon>Rhabditida</taxon>
        <taxon>Tylenchina</taxon>
        <taxon>Panagrolaimomorpha</taxon>
        <taxon>Strongyloidoidea</taxon>
        <taxon>Strongyloididae</taxon>
        <taxon>Strongyloides</taxon>
    </lineage>
</organism>
<dbReference type="AlphaFoldDB" id="A0A0N5B5F1"/>
<proteinExistence type="predicted"/>
<evidence type="ECO:0000313" key="3">
    <source>
        <dbReference type="WBParaSite" id="SPAL_0000129400.1"/>
    </source>
</evidence>
<keyword evidence="2" id="KW-1185">Reference proteome</keyword>
<dbReference type="PROSITE" id="PS50878">
    <property type="entry name" value="RT_POL"/>
    <property type="match status" value="1"/>
</dbReference>
<dbReference type="WBParaSite" id="SPAL_0000129400.1">
    <property type="protein sequence ID" value="SPAL_0000129400.1"/>
    <property type="gene ID" value="SPAL_0000129400"/>
</dbReference>
<dbReference type="InterPro" id="IPR005135">
    <property type="entry name" value="Endo/exonuclease/phosphatase"/>
</dbReference>
<dbReference type="Proteomes" id="UP000046392">
    <property type="component" value="Unplaced"/>
</dbReference>
<dbReference type="Gene3D" id="3.60.10.10">
    <property type="entry name" value="Endonuclease/exonuclease/phosphatase"/>
    <property type="match status" value="1"/>
</dbReference>
<dbReference type="GO" id="GO:0003824">
    <property type="term" value="F:catalytic activity"/>
    <property type="evidence" value="ECO:0007669"/>
    <property type="project" value="InterPro"/>
</dbReference>
<protein>
    <submittedName>
        <fullName evidence="3">Reverse transcriptase domain-containing protein</fullName>
    </submittedName>
</protein>
<dbReference type="STRING" id="174720.A0A0N5B5F1"/>
<name>A0A0N5B5F1_STREA</name>
<evidence type="ECO:0000259" key="1">
    <source>
        <dbReference type="PROSITE" id="PS50878"/>
    </source>
</evidence>
<dbReference type="Pfam" id="PF03372">
    <property type="entry name" value="Exo_endo_phos"/>
    <property type="match status" value="1"/>
</dbReference>
<dbReference type="InterPro" id="IPR000477">
    <property type="entry name" value="RT_dom"/>
</dbReference>